<dbReference type="Gene3D" id="3.40.50.1820">
    <property type="entry name" value="alpha/beta hydrolase"/>
    <property type="match status" value="1"/>
</dbReference>
<name>A0ABS5A9D1_9PSEU</name>
<dbReference type="InterPro" id="IPR002018">
    <property type="entry name" value="CarbesteraseB"/>
</dbReference>
<organism evidence="5 6">
    <name type="scientific">Crossiella equi</name>
    <dbReference type="NCBI Taxonomy" id="130796"/>
    <lineage>
        <taxon>Bacteria</taxon>
        <taxon>Bacillati</taxon>
        <taxon>Actinomycetota</taxon>
        <taxon>Actinomycetes</taxon>
        <taxon>Pseudonocardiales</taxon>
        <taxon>Pseudonocardiaceae</taxon>
        <taxon>Crossiella</taxon>
    </lineage>
</organism>
<evidence type="ECO:0000313" key="5">
    <source>
        <dbReference type="EMBL" id="MBP2473188.1"/>
    </source>
</evidence>
<dbReference type="PROSITE" id="PS00122">
    <property type="entry name" value="CARBOXYLESTERASE_B_1"/>
    <property type="match status" value="1"/>
</dbReference>
<dbReference type="EMBL" id="JAGIOO010000001">
    <property type="protein sequence ID" value="MBP2473188.1"/>
    <property type="molecule type" value="Genomic_DNA"/>
</dbReference>
<dbReference type="Pfam" id="PF00135">
    <property type="entry name" value="COesterase"/>
    <property type="match status" value="1"/>
</dbReference>
<dbReference type="SUPFAM" id="SSF53474">
    <property type="entry name" value="alpha/beta-Hydrolases"/>
    <property type="match status" value="1"/>
</dbReference>
<evidence type="ECO:0000256" key="2">
    <source>
        <dbReference type="ARBA" id="ARBA00022801"/>
    </source>
</evidence>
<dbReference type="Proteomes" id="UP001519363">
    <property type="component" value="Unassembled WGS sequence"/>
</dbReference>
<sequence>MEGYAMTEVVVTTSRGAVRGVREHGVSRYLGIPYAAAPSGPARFAAPVPAPWWGGVREATEPGPTAPGHPLGGLDFLPDPRTPGEQYLNVNIWTGAVPGSAERRPVLVWLHGGANVTGSANQPIFAGATFAAHGIVVVAVNHRLGAEGFARLPDAPDNRALLDQRLALEWVQEEIAAFGGDPGRVTLAGTSAGAGNVLAHLSRPTGLFRRAIVQSAAPQAALSTVDADRVAKELADRAGVPPTAAGLAQVAPDELAALSTDLTRDVLTDPDPLRWGETTVTASLAFGPTLDGTLLPRHPYDALLAGAGRDVDLLIGTNTDELLMLVPDHRLAAELTESTFREPVYRIAESRAGAAATYVYEFGWRSPLDGVGAAHGLELGFVFNNLGVSGLEGLAPPQDLATTVHGAWVSFVAYGDAGWHAFTEDVPFVRRLG</sequence>
<reference evidence="5 6" key="1">
    <citation type="submission" date="2021-03" db="EMBL/GenBank/DDBJ databases">
        <title>Sequencing the genomes of 1000 actinobacteria strains.</title>
        <authorList>
            <person name="Klenk H.-P."/>
        </authorList>
    </citation>
    <scope>NUCLEOTIDE SEQUENCE [LARGE SCALE GENOMIC DNA]</scope>
    <source>
        <strain evidence="5 6">DSM 44580</strain>
    </source>
</reference>
<keyword evidence="2 3" id="KW-0378">Hydrolase</keyword>
<dbReference type="InterPro" id="IPR019826">
    <property type="entry name" value="Carboxylesterase_B_AS"/>
</dbReference>
<dbReference type="InterPro" id="IPR050309">
    <property type="entry name" value="Type-B_Carboxylest/Lipase"/>
</dbReference>
<evidence type="ECO:0000256" key="3">
    <source>
        <dbReference type="RuleBase" id="RU361235"/>
    </source>
</evidence>
<gene>
    <name evidence="5" type="ORF">JOF53_002060</name>
</gene>
<dbReference type="RefSeq" id="WP_143343062.1">
    <property type="nucleotide sequence ID" value="NZ_JAGIOO010000001.1"/>
</dbReference>
<feature type="domain" description="Carboxylesterase type B" evidence="4">
    <location>
        <begin position="9"/>
        <end position="327"/>
    </location>
</feature>
<dbReference type="EC" id="3.1.1.-" evidence="3"/>
<dbReference type="GO" id="GO:0016787">
    <property type="term" value="F:hydrolase activity"/>
    <property type="evidence" value="ECO:0007669"/>
    <property type="project" value="UniProtKB-KW"/>
</dbReference>
<accession>A0ABS5A9D1</accession>
<protein>
    <recommendedName>
        <fullName evidence="3">Carboxylic ester hydrolase</fullName>
        <ecNumber evidence="3">3.1.1.-</ecNumber>
    </recommendedName>
</protein>
<dbReference type="InterPro" id="IPR029058">
    <property type="entry name" value="AB_hydrolase_fold"/>
</dbReference>
<comment type="caution">
    <text evidence="5">The sequence shown here is derived from an EMBL/GenBank/DDBJ whole genome shotgun (WGS) entry which is preliminary data.</text>
</comment>
<evidence type="ECO:0000256" key="1">
    <source>
        <dbReference type="ARBA" id="ARBA00005964"/>
    </source>
</evidence>
<keyword evidence="6" id="KW-1185">Reference proteome</keyword>
<proteinExistence type="inferred from homology"/>
<dbReference type="PANTHER" id="PTHR11559">
    <property type="entry name" value="CARBOXYLESTERASE"/>
    <property type="match status" value="1"/>
</dbReference>
<evidence type="ECO:0000313" key="6">
    <source>
        <dbReference type="Proteomes" id="UP001519363"/>
    </source>
</evidence>
<evidence type="ECO:0000259" key="4">
    <source>
        <dbReference type="Pfam" id="PF00135"/>
    </source>
</evidence>
<comment type="similarity">
    <text evidence="1 3">Belongs to the type-B carboxylesterase/lipase family.</text>
</comment>